<dbReference type="AlphaFoldDB" id="A0AAJ7RI53"/>
<name>A0AAJ7RI53_CEPCN</name>
<feature type="transmembrane region" description="Helical" evidence="1">
    <location>
        <begin position="35"/>
        <end position="61"/>
    </location>
</feature>
<organism evidence="2 4">
    <name type="scientific">Cephus cinctus</name>
    <name type="common">Wheat stem sawfly</name>
    <dbReference type="NCBI Taxonomy" id="211228"/>
    <lineage>
        <taxon>Eukaryota</taxon>
        <taxon>Metazoa</taxon>
        <taxon>Ecdysozoa</taxon>
        <taxon>Arthropoda</taxon>
        <taxon>Hexapoda</taxon>
        <taxon>Insecta</taxon>
        <taxon>Pterygota</taxon>
        <taxon>Neoptera</taxon>
        <taxon>Endopterygota</taxon>
        <taxon>Hymenoptera</taxon>
        <taxon>Cephoidea</taxon>
        <taxon>Cephidae</taxon>
        <taxon>Cephus</taxon>
    </lineage>
</organism>
<feature type="transmembrane region" description="Helical" evidence="1">
    <location>
        <begin position="73"/>
        <end position="93"/>
    </location>
</feature>
<proteinExistence type="predicted"/>
<sequence length="135" mass="14263">METNSSKIHLAVIAGIFATTGSLLGKLAGNVDGTSLLFLLLKLLLLVLMVTSNTAGCTFFVKSLQGNGSSLPATVASAATNYFCSALLGFLIFGESTSLTWWCGTTFVLLGLLLICYSPPDDHEESAKSTKQKHQ</sequence>
<keyword evidence="1 3" id="KW-0812">Transmembrane</keyword>
<keyword evidence="1" id="KW-1133">Transmembrane helix</keyword>
<gene>
    <name evidence="3 4" type="primary">LOC107267886</name>
</gene>
<dbReference type="Proteomes" id="UP000694920">
    <property type="component" value="Unplaced"/>
</dbReference>
<dbReference type="InterPro" id="IPR037185">
    <property type="entry name" value="EmrE-like"/>
</dbReference>
<dbReference type="PANTHER" id="PTHR31965">
    <property type="entry name" value="TRANSMEMBRANE PROTEIN 42"/>
    <property type="match status" value="1"/>
</dbReference>
<protein>
    <submittedName>
        <fullName evidence="3 4">Transmembrane protein 42 isoform X2</fullName>
    </submittedName>
</protein>
<evidence type="ECO:0000256" key="1">
    <source>
        <dbReference type="SAM" id="Phobius"/>
    </source>
</evidence>
<feature type="transmembrane region" description="Helical" evidence="1">
    <location>
        <begin position="99"/>
        <end position="118"/>
    </location>
</feature>
<dbReference type="Gene3D" id="1.10.3730.20">
    <property type="match status" value="1"/>
</dbReference>
<evidence type="ECO:0000313" key="3">
    <source>
        <dbReference type="RefSeq" id="XP_015595557.1"/>
    </source>
</evidence>
<dbReference type="InterPro" id="IPR039632">
    <property type="entry name" value="TMEM42"/>
</dbReference>
<dbReference type="KEGG" id="ccin:107267886"/>
<reference evidence="3 4" key="1">
    <citation type="submission" date="2025-04" db="UniProtKB">
        <authorList>
            <consortium name="RefSeq"/>
        </authorList>
    </citation>
    <scope>IDENTIFICATION</scope>
</reference>
<keyword evidence="2" id="KW-1185">Reference proteome</keyword>
<dbReference type="GeneID" id="107267886"/>
<accession>A0AAJ7RI53</accession>
<evidence type="ECO:0000313" key="4">
    <source>
        <dbReference type="RefSeq" id="XP_024940937.1"/>
    </source>
</evidence>
<evidence type="ECO:0000313" key="2">
    <source>
        <dbReference type="Proteomes" id="UP000694920"/>
    </source>
</evidence>
<keyword evidence="1" id="KW-0472">Membrane</keyword>
<dbReference type="PANTHER" id="PTHR31965:SF1">
    <property type="entry name" value="TRANSMEMBRANE PROTEIN 42"/>
    <property type="match status" value="1"/>
</dbReference>
<dbReference type="RefSeq" id="XP_024940937.1">
    <property type="nucleotide sequence ID" value="XM_025085169.1"/>
</dbReference>
<dbReference type="RefSeq" id="XP_015595557.1">
    <property type="nucleotide sequence ID" value="XM_015740071.2"/>
</dbReference>
<dbReference type="SUPFAM" id="SSF103481">
    <property type="entry name" value="Multidrug resistance efflux transporter EmrE"/>
    <property type="match status" value="1"/>
</dbReference>